<sequence length="77" mass="8532">DAILIDTQFSAADARQIVEKIKTSGKRLQAIYISHGDPDYYLGLDSVHAAFPEANVFATPQTIAHIQASKYAKLKLW</sequence>
<dbReference type="Proteomes" id="UP000474061">
    <property type="component" value="Unassembled WGS sequence"/>
</dbReference>
<dbReference type="AlphaFoldDB" id="A0A9Q4QS36"/>
<dbReference type="InterPro" id="IPR050855">
    <property type="entry name" value="NDM-1-like"/>
</dbReference>
<reference evidence="1" key="2">
    <citation type="journal article" date="2020" name="Appl. Environ. Microbiol.">
        <title>Multiple intercontinental introductions associated with the emergence of a plant pathogen in Europe.</title>
        <authorList>
            <person name="Landa B.B."/>
            <person name="Castillo A.I."/>
            <person name="Giampetruzzi A."/>
            <person name="Kahn A."/>
            <person name="Roman-Ecija M."/>
            <person name="Velasco-Amo M.P."/>
            <person name="Navas-Cortes J.A."/>
            <person name="Marco-Noales E."/>
            <person name="Barbe S."/>
            <person name="Moralejo E."/>
            <person name="Coletta-Filho H.D."/>
            <person name="Saldarelli P."/>
            <person name="Saponari M."/>
            <person name="Almeida R.P.P."/>
        </authorList>
    </citation>
    <scope>NUCLEOTIDE SEQUENCE</scope>
    <source>
        <strain evidence="1">XYL1981</strain>
    </source>
</reference>
<organism evidence="1 2">
    <name type="scientific">Xylella fastidiosa subsp. multiplex</name>
    <dbReference type="NCBI Taxonomy" id="644357"/>
    <lineage>
        <taxon>Bacteria</taxon>
        <taxon>Pseudomonadati</taxon>
        <taxon>Pseudomonadota</taxon>
        <taxon>Gammaproteobacteria</taxon>
        <taxon>Lysobacterales</taxon>
        <taxon>Lysobacteraceae</taxon>
        <taxon>Xylella</taxon>
    </lineage>
</organism>
<gene>
    <name evidence="1" type="ORF">FG476_00220</name>
</gene>
<proteinExistence type="predicted"/>
<comment type="caution">
    <text evidence="1">The sequence shown here is derived from an EMBL/GenBank/DDBJ whole genome shotgun (WGS) entry which is preliminary data.</text>
</comment>
<accession>A0A9Q4QS36</accession>
<feature type="non-terminal residue" evidence="1">
    <location>
        <position position="1"/>
    </location>
</feature>
<feature type="non-terminal residue" evidence="1">
    <location>
        <position position="77"/>
    </location>
</feature>
<dbReference type="Gene3D" id="3.60.15.10">
    <property type="entry name" value="Ribonuclease Z/Hydroxyacylglutathione hydrolase-like"/>
    <property type="match status" value="1"/>
</dbReference>
<reference evidence="1" key="1">
    <citation type="submission" date="2019-05" db="EMBL/GenBank/DDBJ databases">
        <authorList>
            <person name="Castillo A."/>
            <person name="Giampetruzzi A."/>
            <person name="Landa B."/>
            <person name="Saponari M."/>
            <person name="Almeida R.P.P."/>
            <person name="Moralejo E."/>
            <person name="Marco-Noales E."/>
            <person name="Velasco-Amo M.P."/>
            <person name="Roman-Ecija M."/>
            <person name="Navarro I."/>
            <person name="Monterde A."/>
            <person name="Barbe S."/>
        </authorList>
    </citation>
    <scope>NUCLEOTIDE SEQUENCE</scope>
    <source>
        <strain evidence="1">XYL1981</strain>
    </source>
</reference>
<evidence type="ECO:0000313" key="2">
    <source>
        <dbReference type="Proteomes" id="UP000474061"/>
    </source>
</evidence>
<dbReference type="SUPFAM" id="SSF56281">
    <property type="entry name" value="Metallo-hydrolase/oxidoreductase"/>
    <property type="match status" value="1"/>
</dbReference>
<protein>
    <submittedName>
        <fullName evidence="1">MBL fold metallo-hydrolase</fullName>
    </submittedName>
</protein>
<name>A0A9Q4QS36_XYLFS</name>
<dbReference type="PANTHER" id="PTHR42951">
    <property type="entry name" value="METALLO-BETA-LACTAMASE DOMAIN-CONTAINING"/>
    <property type="match status" value="1"/>
</dbReference>
<dbReference type="PANTHER" id="PTHR42951:SF14">
    <property type="entry name" value="METALLO-BETA-LACTAMASE SUPERFAMILY PROTEIN"/>
    <property type="match status" value="1"/>
</dbReference>
<dbReference type="EMBL" id="VDCJ01000056">
    <property type="protein sequence ID" value="MRU22588.1"/>
    <property type="molecule type" value="Genomic_DNA"/>
</dbReference>
<evidence type="ECO:0000313" key="1">
    <source>
        <dbReference type="EMBL" id="MRU22588.1"/>
    </source>
</evidence>
<dbReference type="InterPro" id="IPR036866">
    <property type="entry name" value="RibonucZ/Hydroxyglut_hydro"/>
</dbReference>